<accession>A0A1S1HW08</accession>
<organism evidence="14 15">
    <name type="scientific">Providencia stuartii</name>
    <dbReference type="NCBI Taxonomy" id="588"/>
    <lineage>
        <taxon>Bacteria</taxon>
        <taxon>Pseudomonadati</taxon>
        <taxon>Pseudomonadota</taxon>
        <taxon>Gammaproteobacteria</taxon>
        <taxon>Enterobacterales</taxon>
        <taxon>Morganellaceae</taxon>
        <taxon>Providencia</taxon>
    </lineage>
</organism>
<dbReference type="SUPFAM" id="SSF47336">
    <property type="entry name" value="ACP-like"/>
    <property type="match status" value="1"/>
</dbReference>
<dbReference type="InterPro" id="IPR020806">
    <property type="entry name" value="PKS_PP-bd"/>
</dbReference>
<evidence type="ECO:0000256" key="6">
    <source>
        <dbReference type="ARBA" id="ARBA00023098"/>
    </source>
</evidence>
<evidence type="ECO:0000256" key="7">
    <source>
        <dbReference type="ARBA" id="ARBA00023160"/>
    </source>
</evidence>
<keyword evidence="4 9" id="KW-0597">Phosphoprotein</keyword>
<evidence type="ECO:0000256" key="9">
    <source>
        <dbReference type="HAMAP-Rule" id="MF_01217"/>
    </source>
</evidence>
<reference evidence="13" key="2">
    <citation type="submission" date="2024-02" db="EMBL/GenBank/DDBJ databases">
        <authorList>
            <consortium name="Clinical and Environmental Microbiology Branch: Whole genome sequencing antimicrobial resistance pathogens in the healthcare setting"/>
        </authorList>
    </citation>
    <scope>NUCLEOTIDE SEQUENCE</scope>
    <source>
        <strain evidence="13">2021GO-0154</strain>
    </source>
</reference>
<dbReference type="Gene3D" id="1.10.1200.10">
    <property type="entry name" value="ACP-like"/>
    <property type="match status" value="1"/>
</dbReference>
<gene>
    <name evidence="9 13" type="primary">acpP</name>
    <name evidence="14" type="ORF">A3Q29_17190</name>
    <name evidence="13" type="ORF">RG298_000514</name>
</gene>
<dbReference type="RefSeq" id="WP_070927140.1">
    <property type="nucleotide sequence ID" value="NZ_CANMXG010000001.1"/>
</dbReference>
<proteinExistence type="inferred from homology"/>
<reference evidence="14 15" key="1">
    <citation type="submission" date="2016-03" db="EMBL/GenBank/DDBJ databases">
        <title>Genome sequence of Providencia stuartii strain, isolated from the salivary glands of larval Lucilia sericata.</title>
        <authorList>
            <person name="Yuan Y."/>
            <person name="Zhang Y."/>
            <person name="Fu S."/>
            <person name="Crippen T.L."/>
            <person name="Visi D."/>
            <person name="Benbow M.E."/>
            <person name="Allen M."/>
            <person name="Tomberlin J.K."/>
            <person name="Sze S.-H."/>
            <person name="Tarone A.M."/>
        </authorList>
    </citation>
    <scope>NUCLEOTIDE SEQUENCE [LARGE SCALE GENOMIC DNA]</scope>
    <source>
        <strain evidence="14 15">Crippen</strain>
    </source>
</reference>
<dbReference type="PANTHER" id="PTHR20863">
    <property type="entry name" value="ACYL CARRIER PROTEIN"/>
    <property type="match status" value="1"/>
</dbReference>
<evidence type="ECO:0000313" key="13">
    <source>
        <dbReference type="EMBL" id="EMJ5132845.1"/>
    </source>
</evidence>
<dbReference type="GO" id="GO:0016020">
    <property type="term" value="C:membrane"/>
    <property type="evidence" value="ECO:0007669"/>
    <property type="project" value="GOC"/>
</dbReference>
<feature type="domain" description="Carrier" evidence="12">
    <location>
        <begin position="2"/>
        <end position="77"/>
    </location>
</feature>
<dbReference type="InterPro" id="IPR006162">
    <property type="entry name" value="Ppantetheine_attach_site"/>
</dbReference>
<dbReference type="GO" id="GO:0036104">
    <property type="term" value="P:Kdo2-lipid A biosynthetic process"/>
    <property type="evidence" value="ECO:0007669"/>
    <property type="project" value="UniProtKB-UniPathway"/>
</dbReference>
<evidence type="ECO:0000256" key="2">
    <source>
        <dbReference type="ARBA" id="ARBA00022450"/>
    </source>
</evidence>
<evidence type="ECO:0000256" key="4">
    <source>
        <dbReference type="ARBA" id="ARBA00022553"/>
    </source>
</evidence>
<evidence type="ECO:0000313" key="14">
    <source>
        <dbReference type="EMBL" id="OHT24520.1"/>
    </source>
</evidence>
<dbReference type="UniPathway" id="UPA00360"/>
<dbReference type="AlphaFoldDB" id="A0A1S1HW08"/>
<dbReference type="NCBIfam" id="TIGR00517">
    <property type="entry name" value="acyl_carrier"/>
    <property type="match status" value="1"/>
</dbReference>
<evidence type="ECO:0000259" key="12">
    <source>
        <dbReference type="PROSITE" id="PS50075"/>
    </source>
</evidence>
<comment type="subcellular location">
    <subcellularLocation>
        <location evidence="9">Cytoplasm</location>
    </subcellularLocation>
</comment>
<dbReference type="EMBL" id="ABMABF030000001">
    <property type="protein sequence ID" value="EMJ5132845.1"/>
    <property type="molecule type" value="Genomic_DNA"/>
</dbReference>
<evidence type="ECO:0000256" key="1">
    <source>
        <dbReference type="ARBA" id="ARBA00003180"/>
    </source>
</evidence>
<dbReference type="NCBIfam" id="NF002151">
    <property type="entry name" value="PRK00982.1-5"/>
    <property type="match status" value="1"/>
</dbReference>
<dbReference type="NCBIfam" id="NF002149">
    <property type="entry name" value="PRK00982.1-3"/>
    <property type="match status" value="1"/>
</dbReference>
<dbReference type="InterPro" id="IPR036736">
    <property type="entry name" value="ACP-like_sf"/>
</dbReference>
<dbReference type="NCBIfam" id="NF002150">
    <property type="entry name" value="PRK00982.1-4"/>
    <property type="match status" value="1"/>
</dbReference>
<comment type="similarity">
    <text evidence="9">Belongs to the acyl carrier protein (ACP) family.</text>
</comment>
<dbReference type="Proteomes" id="UP000179588">
    <property type="component" value="Unassembled WGS sequence"/>
</dbReference>
<dbReference type="GeneID" id="92278809"/>
<evidence type="ECO:0000256" key="10">
    <source>
        <dbReference type="NCBIfam" id="TIGR00517"/>
    </source>
</evidence>
<keyword evidence="3 9" id="KW-0444">Lipid biosynthesis</keyword>
<keyword evidence="15" id="KW-1185">Reference proteome</keyword>
<protein>
    <recommendedName>
        <fullName evidence="9 10">Acyl carrier protein</fullName>
        <shortName evidence="9">ACP</shortName>
    </recommendedName>
</protein>
<dbReference type="GO" id="GO:0031177">
    <property type="term" value="F:phosphopantetheine binding"/>
    <property type="evidence" value="ECO:0007669"/>
    <property type="project" value="InterPro"/>
</dbReference>
<name>A0A1S1HW08_PROST</name>
<evidence type="ECO:0000256" key="5">
    <source>
        <dbReference type="ARBA" id="ARBA00022832"/>
    </source>
</evidence>
<comment type="pathway">
    <text evidence="8">Glycolipid biosynthesis; KDO(2)-lipid A biosynthesis.</text>
</comment>
<dbReference type="GO" id="GO:0009245">
    <property type="term" value="P:lipid A biosynthetic process"/>
    <property type="evidence" value="ECO:0007669"/>
    <property type="project" value="TreeGrafter"/>
</dbReference>
<dbReference type="Pfam" id="PF00550">
    <property type="entry name" value="PP-binding"/>
    <property type="match status" value="1"/>
</dbReference>
<keyword evidence="9" id="KW-0963">Cytoplasm</keyword>
<evidence type="ECO:0000313" key="15">
    <source>
        <dbReference type="Proteomes" id="UP000179588"/>
    </source>
</evidence>
<comment type="function">
    <text evidence="1 9 11">Carrier of the growing fatty acid chain in fatty acid biosynthesis.</text>
</comment>
<sequence length="81" mass="8904">MSTIEERVKKIIVEQLGVKEEEVVTAASFVDDLGADSLDTVELVMALEEEFDIEIPDEEAEKITTVQAAIDYVENASDASK</sequence>
<dbReference type="EMBL" id="LVIE01000113">
    <property type="protein sequence ID" value="OHT24520.1"/>
    <property type="molecule type" value="Genomic_DNA"/>
</dbReference>
<comment type="caution">
    <text evidence="14">The sequence shown here is derived from an EMBL/GenBank/DDBJ whole genome shotgun (WGS) entry which is preliminary data.</text>
</comment>
<dbReference type="UniPathway" id="UPA00094"/>
<dbReference type="PROSITE" id="PS00012">
    <property type="entry name" value="PHOSPHOPANTETHEINE"/>
    <property type="match status" value="1"/>
</dbReference>
<keyword evidence="6 9" id="KW-0443">Lipid metabolism</keyword>
<dbReference type="InterPro" id="IPR009081">
    <property type="entry name" value="PP-bd_ACP"/>
</dbReference>
<evidence type="ECO:0000256" key="8">
    <source>
        <dbReference type="ARBA" id="ARBA00024328"/>
    </source>
</evidence>
<dbReference type="GO" id="GO:0000035">
    <property type="term" value="F:acyl binding"/>
    <property type="evidence" value="ECO:0007669"/>
    <property type="project" value="TreeGrafter"/>
</dbReference>
<dbReference type="PANTHER" id="PTHR20863:SF76">
    <property type="entry name" value="CARRIER DOMAIN-CONTAINING PROTEIN"/>
    <property type="match status" value="1"/>
</dbReference>
<evidence type="ECO:0000256" key="11">
    <source>
        <dbReference type="RuleBase" id="RU003545"/>
    </source>
</evidence>
<evidence type="ECO:0000256" key="3">
    <source>
        <dbReference type="ARBA" id="ARBA00022516"/>
    </source>
</evidence>
<dbReference type="NCBIfam" id="NF002148">
    <property type="entry name" value="PRK00982.1-2"/>
    <property type="match status" value="1"/>
</dbReference>
<comment type="PTM">
    <text evidence="9">4'-phosphopantetheine is transferred from CoA to a specific serine of apo-ACP by AcpS. This modification is essential for activity because fatty acids are bound in thioester linkage to the sulfhydryl of the prosthetic group.</text>
</comment>
<comment type="pathway">
    <text evidence="9 11">Lipid metabolism; fatty acid biosynthesis.</text>
</comment>
<dbReference type="SMART" id="SM00823">
    <property type="entry name" value="PKS_PP"/>
    <property type="match status" value="1"/>
</dbReference>
<keyword evidence="2 9" id="KW-0596">Phosphopantetheine</keyword>
<comment type="PTM">
    <text evidence="11">4'-phosphopantetheine is transferred from CoA to a specific serine of apo-ACP by acpS.</text>
</comment>
<dbReference type="InterPro" id="IPR003231">
    <property type="entry name" value="ACP"/>
</dbReference>
<dbReference type="PROSITE" id="PS50075">
    <property type="entry name" value="CARRIER"/>
    <property type="match status" value="1"/>
</dbReference>
<dbReference type="GO" id="GO:0005829">
    <property type="term" value="C:cytosol"/>
    <property type="evidence" value="ECO:0007669"/>
    <property type="project" value="TreeGrafter"/>
</dbReference>
<feature type="modified residue" description="O-(pantetheine 4'-phosphoryl)serine" evidence="9">
    <location>
        <position position="37"/>
    </location>
</feature>
<keyword evidence="7 9" id="KW-0275">Fatty acid biosynthesis</keyword>
<keyword evidence="5 9" id="KW-0276">Fatty acid metabolism</keyword>
<dbReference type="HAMAP" id="MF_01217">
    <property type="entry name" value="Acyl_carrier"/>
    <property type="match status" value="1"/>
</dbReference>
<dbReference type="FunFam" id="1.10.1200.10:FF:000001">
    <property type="entry name" value="Acyl carrier protein"/>
    <property type="match status" value="1"/>
</dbReference>
<dbReference type="OrthoDB" id="9804551at2"/>
<dbReference type="GO" id="GO:0000036">
    <property type="term" value="F:acyl carrier activity"/>
    <property type="evidence" value="ECO:0007669"/>
    <property type="project" value="UniProtKB-UniRule"/>
</dbReference>